<dbReference type="Proteomes" id="UP000001514">
    <property type="component" value="Unassembled WGS sequence"/>
</dbReference>
<proteinExistence type="predicted"/>
<name>D8RBT6_SELML</name>
<sequence length="265" mass="30079">MAGDIATEVGDETTEPLESETDQTSTESAVKDVFTTLSFSQEVEKIPEEVAKFPLEYHRSQQRQHPSWQKLQLCLNTLAFLHFCALVKESSVLSDSNKHQVVPREFIGIIKRQQSVILRNVFAYGKVSKESLMFFHIPEEPRAEGVLDYLIPHRTFIGNCPSLSALYYRSRLQMINPDFDLISNVGNNSINAGKSAISVQMTQPAQSTKLVGNEYYLHEQPLKISVGKDAFMSQAIYEKILWCFNPTNSNYNQRTNLSSFNSIMK</sequence>
<protein>
    <submittedName>
        <fullName evidence="2">Uncharacterized protein</fullName>
    </submittedName>
</protein>
<accession>D8RBT6</accession>
<gene>
    <name evidence="2" type="ORF">SELMODRAFT_409548</name>
</gene>
<feature type="compositionally biased region" description="Acidic residues" evidence="1">
    <location>
        <begin position="9"/>
        <end position="21"/>
    </location>
</feature>
<dbReference type="HOGENOM" id="CLU_091887_0_0_1"/>
<dbReference type="Gramene" id="EFJ30562">
    <property type="protein sequence ID" value="EFJ30562"/>
    <property type="gene ID" value="SELMODRAFT_409548"/>
</dbReference>
<reference evidence="2 3" key="1">
    <citation type="journal article" date="2011" name="Science">
        <title>The Selaginella genome identifies genetic changes associated with the evolution of vascular plants.</title>
        <authorList>
            <person name="Banks J.A."/>
            <person name="Nishiyama T."/>
            <person name="Hasebe M."/>
            <person name="Bowman J.L."/>
            <person name="Gribskov M."/>
            <person name="dePamphilis C."/>
            <person name="Albert V.A."/>
            <person name="Aono N."/>
            <person name="Aoyama T."/>
            <person name="Ambrose B.A."/>
            <person name="Ashton N.W."/>
            <person name="Axtell M.J."/>
            <person name="Barker E."/>
            <person name="Barker M.S."/>
            <person name="Bennetzen J.L."/>
            <person name="Bonawitz N.D."/>
            <person name="Chapple C."/>
            <person name="Cheng C."/>
            <person name="Correa L.G."/>
            <person name="Dacre M."/>
            <person name="DeBarry J."/>
            <person name="Dreyer I."/>
            <person name="Elias M."/>
            <person name="Engstrom E.M."/>
            <person name="Estelle M."/>
            <person name="Feng L."/>
            <person name="Finet C."/>
            <person name="Floyd S.K."/>
            <person name="Frommer W.B."/>
            <person name="Fujita T."/>
            <person name="Gramzow L."/>
            <person name="Gutensohn M."/>
            <person name="Harholt J."/>
            <person name="Hattori M."/>
            <person name="Heyl A."/>
            <person name="Hirai T."/>
            <person name="Hiwatashi Y."/>
            <person name="Ishikawa M."/>
            <person name="Iwata M."/>
            <person name="Karol K.G."/>
            <person name="Koehler B."/>
            <person name="Kolukisaoglu U."/>
            <person name="Kubo M."/>
            <person name="Kurata T."/>
            <person name="Lalonde S."/>
            <person name="Li K."/>
            <person name="Li Y."/>
            <person name="Litt A."/>
            <person name="Lyons E."/>
            <person name="Manning G."/>
            <person name="Maruyama T."/>
            <person name="Michael T.P."/>
            <person name="Mikami K."/>
            <person name="Miyazaki S."/>
            <person name="Morinaga S."/>
            <person name="Murata T."/>
            <person name="Mueller-Roeber B."/>
            <person name="Nelson D.R."/>
            <person name="Obara M."/>
            <person name="Oguri Y."/>
            <person name="Olmstead R.G."/>
            <person name="Onodera N."/>
            <person name="Petersen B.L."/>
            <person name="Pils B."/>
            <person name="Prigge M."/>
            <person name="Rensing S.A."/>
            <person name="Riano-Pachon D.M."/>
            <person name="Roberts A.W."/>
            <person name="Sato Y."/>
            <person name="Scheller H.V."/>
            <person name="Schulz B."/>
            <person name="Schulz C."/>
            <person name="Shakirov E.V."/>
            <person name="Shibagaki N."/>
            <person name="Shinohara N."/>
            <person name="Shippen D.E."/>
            <person name="Soerensen I."/>
            <person name="Sotooka R."/>
            <person name="Sugimoto N."/>
            <person name="Sugita M."/>
            <person name="Sumikawa N."/>
            <person name="Tanurdzic M."/>
            <person name="Theissen G."/>
            <person name="Ulvskov P."/>
            <person name="Wakazuki S."/>
            <person name="Weng J.K."/>
            <person name="Willats W.W."/>
            <person name="Wipf D."/>
            <person name="Wolf P.G."/>
            <person name="Yang L."/>
            <person name="Zimmer A.D."/>
            <person name="Zhu Q."/>
            <person name="Mitros T."/>
            <person name="Hellsten U."/>
            <person name="Loque D."/>
            <person name="Otillar R."/>
            <person name="Salamov A."/>
            <person name="Schmutz J."/>
            <person name="Shapiro H."/>
            <person name="Lindquist E."/>
            <person name="Lucas S."/>
            <person name="Rokhsar D."/>
            <person name="Grigoriev I.V."/>
        </authorList>
    </citation>
    <scope>NUCLEOTIDE SEQUENCE [LARGE SCALE GENOMIC DNA]</scope>
</reference>
<organism evidence="3">
    <name type="scientific">Selaginella moellendorffii</name>
    <name type="common">Spikemoss</name>
    <dbReference type="NCBI Taxonomy" id="88036"/>
    <lineage>
        <taxon>Eukaryota</taxon>
        <taxon>Viridiplantae</taxon>
        <taxon>Streptophyta</taxon>
        <taxon>Embryophyta</taxon>
        <taxon>Tracheophyta</taxon>
        <taxon>Lycopodiopsida</taxon>
        <taxon>Selaginellales</taxon>
        <taxon>Selaginellaceae</taxon>
        <taxon>Selaginella</taxon>
    </lineage>
</organism>
<dbReference type="AlphaFoldDB" id="D8RBT6"/>
<dbReference type="KEGG" id="smo:SELMODRAFT_409548"/>
<evidence type="ECO:0000313" key="3">
    <source>
        <dbReference type="Proteomes" id="UP000001514"/>
    </source>
</evidence>
<feature type="region of interest" description="Disordered" evidence="1">
    <location>
        <begin position="1"/>
        <end position="28"/>
    </location>
</feature>
<evidence type="ECO:0000256" key="1">
    <source>
        <dbReference type="SAM" id="MobiDB-lite"/>
    </source>
</evidence>
<evidence type="ECO:0000313" key="2">
    <source>
        <dbReference type="EMBL" id="EFJ30562.1"/>
    </source>
</evidence>
<dbReference type="STRING" id="88036.D8RBT6"/>
<keyword evidence="3" id="KW-1185">Reference proteome</keyword>
<dbReference type="EMBL" id="GL377575">
    <property type="protein sequence ID" value="EFJ30562.1"/>
    <property type="molecule type" value="Genomic_DNA"/>
</dbReference>
<dbReference type="InParanoid" id="D8RBT6"/>